<organism evidence="1 2">
    <name type="scientific">Acanthocheilonema viteae</name>
    <name type="common">Filarial nematode worm</name>
    <name type="synonym">Dipetalonema viteae</name>
    <dbReference type="NCBI Taxonomy" id="6277"/>
    <lineage>
        <taxon>Eukaryota</taxon>
        <taxon>Metazoa</taxon>
        <taxon>Ecdysozoa</taxon>
        <taxon>Nematoda</taxon>
        <taxon>Chromadorea</taxon>
        <taxon>Rhabditida</taxon>
        <taxon>Spirurina</taxon>
        <taxon>Spiruromorpha</taxon>
        <taxon>Filarioidea</taxon>
        <taxon>Onchocercidae</taxon>
        <taxon>Acanthocheilonema</taxon>
    </lineage>
</organism>
<accession>A0A498S4U2</accession>
<name>A0A498S4U2_ACAVI</name>
<dbReference type="OrthoDB" id="5810714at2759"/>
<evidence type="ECO:0000313" key="1">
    <source>
        <dbReference type="EMBL" id="VBB26614.1"/>
    </source>
</evidence>
<dbReference type="STRING" id="6277.A0A498S4U2"/>
<dbReference type="EMBL" id="UPTC01000125">
    <property type="protein sequence ID" value="VBB26614.1"/>
    <property type="molecule type" value="Genomic_DNA"/>
</dbReference>
<keyword evidence="2" id="KW-1185">Reference proteome</keyword>
<dbReference type="Proteomes" id="UP000276991">
    <property type="component" value="Unassembled WGS sequence"/>
</dbReference>
<reference evidence="1 2" key="1">
    <citation type="submission" date="2018-08" db="EMBL/GenBank/DDBJ databases">
        <authorList>
            <person name="Laetsch R D."/>
            <person name="Stevens L."/>
            <person name="Kumar S."/>
            <person name="Blaxter L. M."/>
        </authorList>
    </citation>
    <scope>NUCLEOTIDE SEQUENCE [LARGE SCALE GENOMIC DNA]</scope>
</reference>
<proteinExistence type="predicted"/>
<protein>
    <recommendedName>
        <fullName evidence="3">SAP domain-containing protein</fullName>
    </recommendedName>
</protein>
<gene>
    <name evidence="1" type="ORF">NAV_LOCUS1444</name>
</gene>
<sequence>MKNKSMYLEATRNRLSTMKYSQLRKAAKRYSINANQKKEVLITELSKILRDLECNKENITPKEVAESEMVLSCSPKNSLNDTLNQTFTIERNSDSDLEPCVEKLIATNENPLNKKSIFEYNEKANFMPAKSSSFVRKMEQDVSASCKGKSATRGALVARFAAIHQKLAEKQLTLQEADANVKRKFAEHEREVPDIFKRLATPKALKTKPRMEVSLENTGHKFKNIDEDLSKMDFSFSKLYGTKNAFTAEQNYADVDSQSQVDVKGLTKKLNTEQVRRSPRLIKLSKYTNSVIVPQLSTRLQRLATPKGKNPEVSLTESEKKALRRYGRRYTPYRRMIPYVDTTKMTDNQFQEAKMLGKIQTFTAVSASRSERRQQLRLKRDQARQRILTTKRGC</sequence>
<dbReference type="AlphaFoldDB" id="A0A498S4U2"/>
<evidence type="ECO:0000313" key="2">
    <source>
        <dbReference type="Proteomes" id="UP000276991"/>
    </source>
</evidence>
<evidence type="ECO:0008006" key="3">
    <source>
        <dbReference type="Google" id="ProtNLM"/>
    </source>
</evidence>